<dbReference type="Gene3D" id="3.10.20.30">
    <property type="match status" value="1"/>
</dbReference>
<protein>
    <submittedName>
        <fullName evidence="1">Sulfur carrier protein</fullName>
    </submittedName>
</protein>
<keyword evidence="2" id="KW-1185">Reference proteome</keyword>
<dbReference type="InterPro" id="IPR003749">
    <property type="entry name" value="ThiS/MoaD-like"/>
</dbReference>
<dbReference type="STRING" id="1121420.SAMN02746098_02063"/>
<evidence type="ECO:0000313" key="2">
    <source>
        <dbReference type="Proteomes" id="UP000183954"/>
    </source>
</evidence>
<proteinExistence type="predicted"/>
<organism evidence="1 2">
    <name type="scientific">Desulfosporosinus lacus DSM 15449</name>
    <dbReference type="NCBI Taxonomy" id="1121420"/>
    <lineage>
        <taxon>Bacteria</taxon>
        <taxon>Bacillati</taxon>
        <taxon>Bacillota</taxon>
        <taxon>Clostridia</taxon>
        <taxon>Eubacteriales</taxon>
        <taxon>Desulfitobacteriaceae</taxon>
        <taxon>Desulfosporosinus</taxon>
    </lineage>
</organism>
<dbReference type="InterPro" id="IPR012675">
    <property type="entry name" value="Beta-grasp_dom_sf"/>
</dbReference>
<gene>
    <name evidence="1" type="ORF">SAMN02746098_02063</name>
</gene>
<dbReference type="EMBL" id="FQXJ01000006">
    <property type="protein sequence ID" value="SHI00004.1"/>
    <property type="molecule type" value="Genomic_DNA"/>
</dbReference>
<evidence type="ECO:0000313" key="1">
    <source>
        <dbReference type="EMBL" id="SHI00004.1"/>
    </source>
</evidence>
<name>A0A1M5XKG3_9FIRM</name>
<dbReference type="AlphaFoldDB" id="A0A1M5XKG3"/>
<dbReference type="Proteomes" id="UP000183954">
    <property type="component" value="Unassembled WGS sequence"/>
</dbReference>
<dbReference type="SUPFAM" id="SSF54285">
    <property type="entry name" value="MoaD/ThiS"/>
    <property type="match status" value="1"/>
</dbReference>
<dbReference type="RefSeq" id="WP_073029645.1">
    <property type="nucleotide sequence ID" value="NZ_FQXJ01000006.1"/>
</dbReference>
<dbReference type="InterPro" id="IPR016155">
    <property type="entry name" value="Mopterin_synth/thiamin_S_b"/>
</dbReference>
<sequence>MRVTVKLFATFRDGRFKVEEKNLSEDSRVLDILQLLNISPEEVAICLVNGKDVKEQHLLKDGDTIALFPPVGGG</sequence>
<accession>A0A1M5XKG3</accession>
<reference evidence="2" key="1">
    <citation type="submission" date="2016-11" db="EMBL/GenBank/DDBJ databases">
        <authorList>
            <person name="Varghese N."/>
            <person name="Submissions S."/>
        </authorList>
    </citation>
    <scope>NUCLEOTIDE SEQUENCE [LARGE SCALE GENOMIC DNA]</scope>
    <source>
        <strain evidence="2">DSM 15449</strain>
    </source>
</reference>
<dbReference type="Pfam" id="PF02597">
    <property type="entry name" value="ThiS"/>
    <property type="match status" value="1"/>
</dbReference>
<dbReference type="OrthoDB" id="9801945at2"/>
<dbReference type="CDD" id="cd17040">
    <property type="entry name" value="Ubl_MoaD_like"/>
    <property type="match status" value="1"/>
</dbReference>